<name>A0AB39TVU7_9ACTN</name>
<evidence type="ECO:0000259" key="2">
    <source>
        <dbReference type="Pfam" id="PF01337"/>
    </source>
</evidence>
<evidence type="ECO:0000259" key="3">
    <source>
        <dbReference type="Pfam" id="PF14206"/>
    </source>
</evidence>
<reference evidence="4" key="1">
    <citation type="submission" date="2024-07" db="EMBL/GenBank/DDBJ databases">
        <authorList>
            <person name="Yu S.T."/>
        </authorList>
    </citation>
    <scope>NUCLEOTIDE SEQUENCE</scope>
    <source>
        <strain evidence="4">Y1</strain>
    </source>
</reference>
<dbReference type="RefSeq" id="WP_244178726.1">
    <property type="nucleotide sequence ID" value="NZ_CP163445.1"/>
</dbReference>
<dbReference type="Pfam" id="PF01337">
    <property type="entry name" value="Barstar"/>
    <property type="match status" value="1"/>
</dbReference>
<dbReference type="SUPFAM" id="SSF52038">
    <property type="entry name" value="Barstar-related"/>
    <property type="match status" value="1"/>
</dbReference>
<dbReference type="InterPro" id="IPR000468">
    <property type="entry name" value="Barstar"/>
</dbReference>
<evidence type="ECO:0000256" key="1">
    <source>
        <dbReference type="ARBA" id="ARBA00006845"/>
    </source>
</evidence>
<gene>
    <name evidence="4" type="ORF">AB2U05_34290</name>
</gene>
<proteinExistence type="inferred from homology"/>
<comment type="similarity">
    <text evidence="1">Belongs to the barstar family.</text>
</comment>
<protein>
    <submittedName>
        <fullName evidence="4">CPCC family cysteine-rich protein</fullName>
    </submittedName>
</protein>
<feature type="domain" description="Cysteine-rich CPCC" evidence="3">
    <location>
        <begin position="6"/>
        <end position="82"/>
    </location>
</feature>
<sequence length="225" mass="26033">MDTRRPCPCCGHLVFDVQDGWPGSHVICPICFWEDDALQFRWPFMPGGANRVSLVEAQQNFQEFGACDQRGRLFVRPPTADEPSDAGWRPIDLATDFFEDWESERHRPWPDDRSALCWWLPSFWGITKEPESAVGRRVVIDVAPVHSERALHAVLKRELDFPAFYGMNWDAFWDAITGLVEMPDDLRFVHWAELELRVPSAAAELRRQLARYSSVAHNFNVVYDQ</sequence>
<evidence type="ECO:0000313" key="4">
    <source>
        <dbReference type="EMBL" id="XDQ83219.1"/>
    </source>
</evidence>
<dbReference type="AlphaFoldDB" id="A0AB39TVU7"/>
<organism evidence="4">
    <name type="scientific">Streptomyces sp. Y1</name>
    <dbReference type="NCBI Taxonomy" id="3238634"/>
    <lineage>
        <taxon>Bacteria</taxon>
        <taxon>Bacillati</taxon>
        <taxon>Actinomycetota</taxon>
        <taxon>Actinomycetes</taxon>
        <taxon>Kitasatosporales</taxon>
        <taxon>Streptomycetaceae</taxon>
        <taxon>Streptomyces</taxon>
    </lineage>
</organism>
<dbReference type="Pfam" id="PF14206">
    <property type="entry name" value="Cys_rich_CPCC"/>
    <property type="match status" value="1"/>
</dbReference>
<dbReference type="EMBL" id="CP163445">
    <property type="protein sequence ID" value="XDQ83219.1"/>
    <property type="molecule type" value="Genomic_DNA"/>
</dbReference>
<dbReference type="InterPro" id="IPR025983">
    <property type="entry name" value="Cys_rich_CPCC"/>
</dbReference>
<feature type="domain" description="Barstar (barnase inhibitor)" evidence="2">
    <location>
        <begin position="138"/>
        <end position="212"/>
    </location>
</feature>
<dbReference type="Gene3D" id="3.30.370.10">
    <property type="entry name" value="Barstar-like"/>
    <property type="match status" value="1"/>
</dbReference>
<accession>A0AB39TVU7</accession>
<dbReference type="InterPro" id="IPR035905">
    <property type="entry name" value="Barstar-like_sf"/>
</dbReference>